<sequence length="270" mass="30638">MGSFNSQYGNYYNTLSKKNYGQNRLSYNGQSSFQQPFFTKKKLLRTFEIQLIGTLVLFLVAFTCKIYVNPQTKAVYTYSKSIVNQNFDYKSAMIYLKEINVNSLIASVKSGNITDIQSKVINWIDILKTKFTGGKTTRENISHNFILPVSGKLIQSYGSIKDNNKNLVKFRKGINIYSTLNSDVKASYDGFIKEIGEDKSLGKYLVIDHGSGIETKYAHMDSLKVKKGDKVIKGQIIGRAGSTEDRKNSSLYFELTYMGEELNPQEYLNI</sequence>
<keyword evidence="1" id="KW-0732">Signal</keyword>
<dbReference type="Proteomes" id="UP000030905">
    <property type="component" value="Chromosome"/>
</dbReference>
<dbReference type="PANTHER" id="PTHR21666">
    <property type="entry name" value="PEPTIDASE-RELATED"/>
    <property type="match status" value="1"/>
</dbReference>
<evidence type="ECO:0000259" key="3">
    <source>
        <dbReference type="Pfam" id="PF01551"/>
    </source>
</evidence>
<evidence type="ECO:0000256" key="1">
    <source>
        <dbReference type="ARBA" id="ARBA00022729"/>
    </source>
</evidence>
<proteinExistence type="predicted"/>
<dbReference type="AlphaFoldDB" id="A0A0H3J5E3"/>
<organism evidence="4 7">
    <name type="scientific">Clostridium pasteurianum DSM 525 = ATCC 6013</name>
    <dbReference type="NCBI Taxonomy" id="1262449"/>
    <lineage>
        <taxon>Bacteria</taxon>
        <taxon>Bacillati</taxon>
        <taxon>Bacillota</taxon>
        <taxon>Clostridia</taxon>
        <taxon>Eubacteriales</taxon>
        <taxon>Clostridiaceae</taxon>
        <taxon>Clostridium</taxon>
    </lineage>
</organism>
<dbReference type="InterPro" id="IPR050570">
    <property type="entry name" value="Cell_wall_metabolism_enzyme"/>
</dbReference>
<dbReference type="KEGG" id="cpae:CPAST_c23420"/>
<protein>
    <submittedName>
        <fullName evidence="5">Peptidase M23</fullName>
    </submittedName>
    <submittedName>
        <fullName evidence="4">Peptidase family M23</fullName>
    </submittedName>
</protein>
<dbReference type="GO" id="GO:0004222">
    <property type="term" value="F:metalloendopeptidase activity"/>
    <property type="evidence" value="ECO:0007669"/>
    <property type="project" value="TreeGrafter"/>
</dbReference>
<dbReference type="CDD" id="cd12797">
    <property type="entry name" value="M23_peptidase"/>
    <property type="match status" value="1"/>
</dbReference>
<feature type="domain" description="M23ase beta-sheet core" evidence="3">
    <location>
        <begin position="170"/>
        <end position="264"/>
    </location>
</feature>
<keyword evidence="2" id="KW-0812">Transmembrane</keyword>
<keyword evidence="2" id="KW-0472">Membrane</keyword>
<dbReference type="Gene3D" id="2.70.70.10">
    <property type="entry name" value="Glucose Permease (Domain IIA)"/>
    <property type="match status" value="1"/>
</dbReference>
<dbReference type="RefSeq" id="WP_003441429.1">
    <property type="nucleotide sequence ID" value="NZ_ANZB01000002.1"/>
</dbReference>
<feature type="transmembrane region" description="Helical" evidence="2">
    <location>
        <begin position="49"/>
        <end position="68"/>
    </location>
</feature>
<dbReference type="Pfam" id="PF01551">
    <property type="entry name" value="Peptidase_M23"/>
    <property type="match status" value="1"/>
</dbReference>
<dbReference type="Proteomes" id="UP000028042">
    <property type="component" value="Unassembled WGS sequence"/>
</dbReference>
<dbReference type="PANTHER" id="PTHR21666:SF289">
    <property type="entry name" value="L-ALA--D-GLU ENDOPEPTIDASE"/>
    <property type="match status" value="1"/>
</dbReference>
<evidence type="ECO:0000313" key="4">
    <source>
        <dbReference type="EMBL" id="AJA52400.1"/>
    </source>
</evidence>
<keyword evidence="7" id="KW-1185">Reference proteome</keyword>
<dbReference type="EMBL" id="JPGY02000001">
    <property type="protein sequence ID" value="KRU11590.1"/>
    <property type="molecule type" value="Genomic_DNA"/>
</dbReference>
<name>A0A0H3J5E3_CLOPA</name>
<dbReference type="SUPFAM" id="SSF51261">
    <property type="entry name" value="Duplicated hybrid motif"/>
    <property type="match status" value="1"/>
</dbReference>
<dbReference type="KEGG" id="cpat:CLPA_c23420"/>
<evidence type="ECO:0000313" key="5">
    <source>
        <dbReference type="EMBL" id="KRU11590.1"/>
    </source>
</evidence>
<dbReference type="PATRIC" id="fig|1262449.3.peg.648"/>
<dbReference type="GeneID" id="93074486"/>
<dbReference type="EMBL" id="CP009268">
    <property type="protein sequence ID" value="AJA52400.1"/>
    <property type="molecule type" value="Genomic_DNA"/>
</dbReference>
<dbReference type="InterPro" id="IPR011055">
    <property type="entry name" value="Dup_hybrid_motif"/>
</dbReference>
<accession>A0A0H3J5E3</accession>
<dbReference type="InterPro" id="IPR016047">
    <property type="entry name" value="M23ase_b-sheet_dom"/>
</dbReference>
<evidence type="ECO:0000313" key="7">
    <source>
        <dbReference type="Proteomes" id="UP000030905"/>
    </source>
</evidence>
<evidence type="ECO:0000256" key="2">
    <source>
        <dbReference type="SAM" id="Phobius"/>
    </source>
</evidence>
<evidence type="ECO:0000313" key="6">
    <source>
        <dbReference type="Proteomes" id="UP000028042"/>
    </source>
</evidence>
<keyword evidence="2" id="KW-1133">Transmembrane helix</keyword>
<reference evidence="5 6" key="3">
    <citation type="journal article" name="Genome Announc.">
        <title>Improved Draft Genome Sequence of Clostridium pasteurianum Strain ATCC 6013 (DSM 525) Using a Hybrid Next-Generation Sequencing Approach.</title>
        <authorList>
            <person name="Pyne M.E."/>
            <person name="Utturkar S."/>
            <person name="Brown S.D."/>
            <person name="Moo-Young M."/>
            <person name="Chung D.A."/>
            <person name="Chou C.P."/>
        </authorList>
    </citation>
    <scope>NUCLEOTIDE SEQUENCE [LARGE SCALE GENOMIC DNA]</scope>
    <source>
        <strain evidence="5 6">ATCC 6013</strain>
    </source>
</reference>
<reference evidence="4 7" key="1">
    <citation type="journal article" date="2015" name="Genome Announc.">
        <title>Complete Genome Sequence of the Nitrogen-Fixing and Solvent-Producing Clostridium pasteurianum DSM 525.</title>
        <authorList>
            <person name="Poehlein A."/>
            <person name="Grosse-Honebrink A."/>
            <person name="Zhang Y."/>
            <person name="Minton N.P."/>
            <person name="Daniel R."/>
        </authorList>
    </citation>
    <scope>NUCLEOTIDE SEQUENCE [LARGE SCALE GENOMIC DNA]</scope>
    <source>
        <strain evidence="4">DSM 525</strain>
        <strain evidence="7">DSM 525 / ATCC 6013</strain>
    </source>
</reference>
<gene>
    <name evidence="4" type="ORF">CLPA_c23420</name>
    <name evidence="5" type="ORF">CP6013_00837</name>
</gene>
<dbReference type="eggNOG" id="COG0739">
    <property type="taxonomic scope" value="Bacteria"/>
</dbReference>
<reference evidence="5" key="2">
    <citation type="submission" date="2015-10" db="EMBL/GenBank/DDBJ databases">
        <title>Improved Draft Genome Sequence of Clostridium pasteurianum Strain ATCC 6013 (DSM 525) Using a Hybrid Next-Generation Sequencing Approach.</title>
        <authorList>
            <person name="Pyne M.E."/>
            <person name="Utturkar S.M."/>
            <person name="Brown S.D."/>
            <person name="Moo-Young M."/>
            <person name="Chung D.A."/>
            <person name="Chou P.C."/>
        </authorList>
    </citation>
    <scope>NUCLEOTIDE SEQUENCE</scope>
    <source>
        <strain evidence="5">ATCC 6013</strain>
    </source>
</reference>